<dbReference type="OrthoDB" id="2906425at2759"/>
<comment type="caution">
    <text evidence="3">The sequence shown here is derived from an EMBL/GenBank/DDBJ whole genome shotgun (WGS) entry which is preliminary data.</text>
</comment>
<dbReference type="Proteomes" id="UP000565441">
    <property type="component" value="Unassembled WGS sequence"/>
</dbReference>
<evidence type="ECO:0000259" key="2">
    <source>
        <dbReference type="Pfam" id="PF01636"/>
    </source>
</evidence>
<protein>
    <recommendedName>
        <fullName evidence="2">Aminoglycoside phosphotransferase domain-containing protein</fullName>
    </recommendedName>
</protein>
<dbReference type="Pfam" id="PF01636">
    <property type="entry name" value="APH"/>
    <property type="match status" value="1"/>
</dbReference>
<dbReference type="PANTHER" id="PTHR21310:SF54">
    <property type="entry name" value="AMINOGLYCOSIDE PHOSPHOTRANSFERASE DOMAIN-CONTAINING PROTEIN"/>
    <property type="match status" value="1"/>
</dbReference>
<dbReference type="SUPFAM" id="SSF56112">
    <property type="entry name" value="Protein kinase-like (PK-like)"/>
    <property type="match status" value="1"/>
</dbReference>
<evidence type="ECO:0000313" key="4">
    <source>
        <dbReference type="Proteomes" id="UP000565441"/>
    </source>
</evidence>
<feature type="region of interest" description="Disordered" evidence="1">
    <location>
        <begin position="1"/>
        <end position="66"/>
    </location>
</feature>
<accession>A0A8H5HKJ5</accession>
<evidence type="ECO:0000256" key="1">
    <source>
        <dbReference type="SAM" id="MobiDB-lite"/>
    </source>
</evidence>
<dbReference type="Pfam" id="PF20174">
    <property type="entry name" value="DUF6540"/>
    <property type="match status" value="1"/>
</dbReference>
<dbReference type="InterPro" id="IPR002575">
    <property type="entry name" value="Aminoglycoside_PTrfase"/>
</dbReference>
<dbReference type="InterPro" id="IPR011009">
    <property type="entry name" value="Kinase-like_dom_sf"/>
</dbReference>
<dbReference type="EMBL" id="JAACJP010000004">
    <property type="protein sequence ID" value="KAF5385049.1"/>
    <property type="molecule type" value="Genomic_DNA"/>
</dbReference>
<feature type="domain" description="Aminoglycoside phosphotransferase" evidence="2">
    <location>
        <begin position="178"/>
        <end position="335"/>
    </location>
</feature>
<dbReference type="Gene3D" id="3.90.1200.10">
    <property type="match status" value="1"/>
</dbReference>
<dbReference type="InterPro" id="IPR046670">
    <property type="entry name" value="DUF6540"/>
</dbReference>
<reference evidence="3 4" key="1">
    <citation type="journal article" date="2020" name="ISME J.">
        <title>Uncovering the hidden diversity of litter-decomposition mechanisms in mushroom-forming fungi.</title>
        <authorList>
            <person name="Floudas D."/>
            <person name="Bentzer J."/>
            <person name="Ahren D."/>
            <person name="Johansson T."/>
            <person name="Persson P."/>
            <person name="Tunlid A."/>
        </authorList>
    </citation>
    <scope>NUCLEOTIDE SEQUENCE [LARGE SCALE GENOMIC DNA]</scope>
    <source>
        <strain evidence="3 4">CBS 661.87</strain>
    </source>
</reference>
<evidence type="ECO:0000313" key="3">
    <source>
        <dbReference type="EMBL" id="KAF5385049.1"/>
    </source>
</evidence>
<sequence>MSISASKQRDRGYHSLGDYSPPDSPGGMFSPLPSPHSFPVRSGGFEQVGDRREADSQPKDVKRNVHLPIPYSSYRSDSVDMRNTTPSLSPSDIILSPTILPRNSTTFFNNWPHAKPLPTPAQIRSSAFDSTFQILHQREHGSYAQRILHIPDLNLVIKHGPRTTIAEGQTLWVDRDDTFIYLSYIDGVSLDSRLNTLSDTELEHIAVQVAPMIASIRRLRQPLQDTFIGSPDRSAIRDQMWWGGYDAPPTDPFLSVKAFNDALFALAGHLPQFPHHEFFQNFRSSFSDTASIRFTHTDLATTNIIISRTSTEVLGIIDWQESGWYPEHWEYLKAKHTAPPRWYDYVDIALQSQYEPNTIGKKIQAVGAPQFGFKIEVEHAFDWRKTRSANTISLFLLGTTDASNVVDITESTKTTDLNKNDKFEKVVAKLNAPPAASSEVMPTGTVSEVAAALQHDIPGMRRCQEWTMEYIAALVKAGLLPDEAMNVVAEARKLNPFPPTD</sequence>
<name>A0A8H5HKJ5_9AGAR</name>
<dbReference type="AlphaFoldDB" id="A0A8H5HKJ5"/>
<feature type="compositionally biased region" description="Basic and acidic residues" evidence="1">
    <location>
        <begin position="48"/>
        <end position="63"/>
    </location>
</feature>
<dbReference type="PANTHER" id="PTHR21310">
    <property type="entry name" value="AMINOGLYCOSIDE PHOSPHOTRANSFERASE-RELATED-RELATED"/>
    <property type="match status" value="1"/>
</dbReference>
<dbReference type="InterPro" id="IPR051678">
    <property type="entry name" value="AGP_Transferase"/>
</dbReference>
<proteinExistence type="predicted"/>
<keyword evidence="4" id="KW-1185">Reference proteome</keyword>
<organism evidence="3 4">
    <name type="scientific">Tricholomella constricta</name>
    <dbReference type="NCBI Taxonomy" id="117010"/>
    <lineage>
        <taxon>Eukaryota</taxon>
        <taxon>Fungi</taxon>
        <taxon>Dikarya</taxon>
        <taxon>Basidiomycota</taxon>
        <taxon>Agaricomycotina</taxon>
        <taxon>Agaricomycetes</taxon>
        <taxon>Agaricomycetidae</taxon>
        <taxon>Agaricales</taxon>
        <taxon>Tricholomatineae</taxon>
        <taxon>Lyophyllaceae</taxon>
        <taxon>Tricholomella</taxon>
    </lineage>
</organism>
<gene>
    <name evidence="3" type="ORF">D9615_001001</name>
</gene>